<gene>
    <name evidence="1" type="ORF">MYCTH_2124742</name>
</gene>
<proteinExistence type="predicted"/>
<dbReference type="Proteomes" id="UP000007322">
    <property type="component" value="Chromosome 2"/>
</dbReference>
<dbReference type="VEuPathDB" id="FungiDB:MYCTH_2124742"/>
<dbReference type="AlphaFoldDB" id="G2QA43"/>
<dbReference type="EMBL" id="CP003003">
    <property type="protein sequence ID" value="AEO55791.1"/>
    <property type="molecule type" value="Genomic_DNA"/>
</dbReference>
<dbReference type="GeneID" id="11511743"/>
<reference evidence="1 2" key="1">
    <citation type="journal article" date="2011" name="Nat. Biotechnol.">
        <title>Comparative genomic analysis of the thermophilic biomass-degrading fungi Myceliophthora thermophila and Thielavia terrestris.</title>
        <authorList>
            <person name="Berka R.M."/>
            <person name="Grigoriev I.V."/>
            <person name="Otillar R."/>
            <person name="Salamov A."/>
            <person name="Grimwood J."/>
            <person name="Reid I."/>
            <person name="Ishmael N."/>
            <person name="John T."/>
            <person name="Darmond C."/>
            <person name="Moisan M.-C."/>
            <person name="Henrissat B."/>
            <person name="Coutinho P.M."/>
            <person name="Lombard V."/>
            <person name="Natvig D.O."/>
            <person name="Lindquist E."/>
            <person name="Schmutz J."/>
            <person name="Lucas S."/>
            <person name="Harris P."/>
            <person name="Powlowski J."/>
            <person name="Bellemare A."/>
            <person name="Taylor D."/>
            <person name="Butler G."/>
            <person name="de Vries R.P."/>
            <person name="Allijn I.E."/>
            <person name="van den Brink J."/>
            <person name="Ushinsky S."/>
            <person name="Storms R."/>
            <person name="Powell A.J."/>
            <person name="Paulsen I.T."/>
            <person name="Elbourne L.D.H."/>
            <person name="Baker S.E."/>
            <person name="Magnuson J."/>
            <person name="LaBoissiere S."/>
            <person name="Clutterbuck A.J."/>
            <person name="Martinez D."/>
            <person name="Wogulis M."/>
            <person name="de Leon A.L."/>
            <person name="Rey M.W."/>
            <person name="Tsang A."/>
        </authorList>
    </citation>
    <scope>NUCLEOTIDE SEQUENCE [LARGE SCALE GENOMIC DNA]</scope>
    <source>
        <strain evidence="2">ATCC 42464 / BCRC 31852 / DSM 1799</strain>
    </source>
</reference>
<dbReference type="RefSeq" id="XP_003661036.1">
    <property type="nucleotide sequence ID" value="XM_003660988.1"/>
</dbReference>
<dbReference type="KEGG" id="mtm:MYCTH_2124742"/>
<dbReference type="PANTHER" id="PTHR42354:SF1">
    <property type="entry name" value="C2H2-TYPE DOMAIN-CONTAINING PROTEIN"/>
    <property type="match status" value="1"/>
</dbReference>
<evidence type="ECO:0000313" key="1">
    <source>
        <dbReference type="EMBL" id="AEO55791.1"/>
    </source>
</evidence>
<dbReference type="OrthoDB" id="5309037at2759"/>
<evidence type="ECO:0000313" key="2">
    <source>
        <dbReference type="Proteomes" id="UP000007322"/>
    </source>
</evidence>
<protein>
    <submittedName>
        <fullName evidence="1">Uncharacterized protein</fullName>
    </submittedName>
</protein>
<keyword evidence="2" id="KW-1185">Reference proteome</keyword>
<dbReference type="InParanoid" id="G2QA43"/>
<dbReference type="HOGENOM" id="CLU_1094918_0_0_1"/>
<dbReference type="PANTHER" id="PTHR42354">
    <property type="entry name" value="C2H2-TYPE DOMAIN-CONTAINING PROTEIN"/>
    <property type="match status" value="1"/>
</dbReference>
<organism evidence="1 2">
    <name type="scientific">Thermothelomyces thermophilus (strain ATCC 42464 / BCRC 31852 / DSM 1799)</name>
    <name type="common">Sporotrichum thermophile</name>
    <dbReference type="NCBI Taxonomy" id="573729"/>
    <lineage>
        <taxon>Eukaryota</taxon>
        <taxon>Fungi</taxon>
        <taxon>Dikarya</taxon>
        <taxon>Ascomycota</taxon>
        <taxon>Pezizomycotina</taxon>
        <taxon>Sordariomycetes</taxon>
        <taxon>Sordariomycetidae</taxon>
        <taxon>Sordariales</taxon>
        <taxon>Chaetomiaceae</taxon>
        <taxon>Thermothelomyces</taxon>
    </lineage>
</organism>
<accession>G2QA43</accession>
<sequence>MQVPGGSADDGLRTTLQQSGKMVQNEYDRHFANLGPRFAQGDLVAQTQIQSQISFFSKAASSNSSRKPSLPAGCPTSTVSTISPSLQVTEASEHFRVLLTISTPVGIGADTATTKRPCQEDLVHSLAPGGLNDLRLKLITRGLNRTHRATATPVPYIAANIPKKRNMLLEGHWTALLPPSTRRRFARHVVRHLAGEREKVVVGLGGDGESEAIMVRTFLLTRRFIFKCPRERPGIAEYEGDSDIRELNQTLPFW</sequence>
<name>G2QA43_THET4</name>